<keyword evidence="2" id="KW-1185">Reference proteome</keyword>
<reference evidence="1" key="2">
    <citation type="submission" date="2020-09" db="EMBL/GenBank/DDBJ databases">
        <authorList>
            <person name="Sun Q."/>
            <person name="Zhou Y."/>
        </authorList>
    </citation>
    <scope>NUCLEOTIDE SEQUENCE</scope>
    <source>
        <strain evidence="1">CGMCC 1.15794</strain>
    </source>
</reference>
<keyword evidence="1" id="KW-0238">DNA-binding</keyword>
<dbReference type="PANTHER" id="PTHR34374">
    <property type="entry name" value="LARGE RIBOSOMAL RNA SUBUNIT ACCUMULATION PROTEIN YCED HOMOLOG 1, CHLOROPLASTIC"/>
    <property type="match status" value="1"/>
</dbReference>
<reference evidence="1" key="1">
    <citation type="journal article" date="2014" name="Int. J. Syst. Evol. Microbiol.">
        <title>Complete genome sequence of Corynebacterium casei LMG S-19264T (=DSM 44701T), isolated from a smear-ripened cheese.</title>
        <authorList>
            <consortium name="US DOE Joint Genome Institute (JGI-PGF)"/>
            <person name="Walter F."/>
            <person name="Albersmeier A."/>
            <person name="Kalinowski J."/>
            <person name="Ruckert C."/>
        </authorList>
    </citation>
    <scope>NUCLEOTIDE SEQUENCE</scope>
    <source>
        <strain evidence="1">CGMCC 1.15794</strain>
    </source>
</reference>
<organism evidence="1 2">
    <name type="scientific">Microbacterium album</name>
    <dbReference type="NCBI Taxonomy" id="2053191"/>
    <lineage>
        <taxon>Bacteria</taxon>
        <taxon>Bacillati</taxon>
        <taxon>Actinomycetota</taxon>
        <taxon>Actinomycetes</taxon>
        <taxon>Micrococcales</taxon>
        <taxon>Microbacteriaceae</taxon>
        <taxon>Microbacterium</taxon>
    </lineage>
</organism>
<evidence type="ECO:0000313" key="1">
    <source>
        <dbReference type="EMBL" id="GGH39700.1"/>
    </source>
</evidence>
<gene>
    <name evidence="1" type="ORF">GCM10010921_11100</name>
</gene>
<sequence>MRSRLSGPFVLPVRDIVRKPGEMREHSLSIPAPERWGEGIVAVPAGGELEVDVRLESVHEGILVSGTVDTRYEGECGRCLREIAAPVEVEFQELFEYPGQETADFEVQDDHVDLETLVRDATVLALPFQPVCQPDCPGLDPVTGERLTESAGAEQQAPIDPRWAALHEFTDQDGSARDRVAPSTEES</sequence>
<evidence type="ECO:0000313" key="2">
    <source>
        <dbReference type="Proteomes" id="UP000657592"/>
    </source>
</evidence>
<dbReference type="Proteomes" id="UP000657592">
    <property type="component" value="Unassembled WGS sequence"/>
</dbReference>
<dbReference type="Pfam" id="PF02620">
    <property type="entry name" value="YceD"/>
    <property type="match status" value="1"/>
</dbReference>
<protein>
    <submittedName>
        <fullName evidence="1">DNA-binding protein</fullName>
    </submittedName>
</protein>
<dbReference type="EMBL" id="BMJY01000003">
    <property type="protein sequence ID" value="GGH39700.1"/>
    <property type="molecule type" value="Genomic_DNA"/>
</dbReference>
<name>A0A917IDY7_9MICO</name>
<proteinExistence type="predicted"/>
<dbReference type="PANTHER" id="PTHR34374:SF1">
    <property type="entry name" value="LARGE RIBOSOMAL RNA SUBUNIT ACCUMULATION PROTEIN YCED HOMOLOG 1, CHLOROPLASTIC"/>
    <property type="match status" value="1"/>
</dbReference>
<accession>A0A917IDY7</accession>
<dbReference type="InterPro" id="IPR003772">
    <property type="entry name" value="YceD"/>
</dbReference>
<dbReference type="AlphaFoldDB" id="A0A917IDY7"/>
<dbReference type="GO" id="GO:0003677">
    <property type="term" value="F:DNA binding"/>
    <property type="evidence" value="ECO:0007669"/>
    <property type="project" value="UniProtKB-KW"/>
</dbReference>
<comment type="caution">
    <text evidence="1">The sequence shown here is derived from an EMBL/GenBank/DDBJ whole genome shotgun (WGS) entry which is preliminary data.</text>
</comment>